<evidence type="ECO:0000313" key="9">
    <source>
        <dbReference type="Proteomes" id="UP000178485"/>
    </source>
</evidence>
<keyword evidence="3" id="KW-0732">Signal</keyword>
<keyword evidence="4" id="KW-0472">Membrane</keyword>
<gene>
    <name evidence="8" type="ORF">ING2E5A_1670</name>
</gene>
<dbReference type="EMBL" id="LT608328">
    <property type="protein sequence ID" value="SCM58121.1"/>
    <property type="molecule type" value="Genomic_DNA"/>
</dbReference>
<dbReference type="GO" id="GO:0009279">
    <property type="term" value="C:cell outer membrane"/>
    <property type="evidence" value="ECO:0007669"/>
    <property type="project" value="UniProtKB-SubCell"/>
</dbReference>
<dbReference type="STRING" id="1642646.ING2E5A_1670"/>
<keyword evidence="5" id="KW-0998">Cell outer membrane</keyword>
<dbReference type="InterPro" id="IPR011990">
    <property type="entry name" value="TPR-like_helical_dom_sf"/>
</dbReference>
<sequence>MKKYIVDKCKTKFYLLFTMLFVTSISCSDYLDIVPDNIATIEMAFSMRSEAKKYLYTCYSYLPQDGNLASDPAILGGDEMWSLIDPSPAQFGQDMFRLAQGFQNSNTPLGNSVWVNLYQALRHCNIFLENVDKVPDLPDWEKTLWRSEVLFLKAYYHFYLVRMYGPIPLIRENLPIDAGVDEVKVYRDPIDDCFNYIEELLDEAIPGLPLIIENPTSDLGRITQPIAAALKAKVLVYAASPLFNGNSDQTTLRNPDGTLLFPAQFEISKWEKAVSACQEAIDICHSVGMKLYTYNPSFQQYQLTDTIVTQLSLRNAFCEKWNSEIIWGNTKTGRGNIQQNQRLASANLDVQYIDNYQMRAQLQPPLKIARMFYTENGVPIEEDTEWANRDILKLKVAEKADNLYIREGYTTVQLHFNREPRFYANLGFDGGVWYGQGRYDDSQPEELFYVACRRSGAQGKKGREFGPFTGYYWKKCVHFQNVQSSENGYDIEYYPWPIIRLADLYLLYAEAINELEGPNGSNQNYLFGYIDLIRERAGLEGVKYSWDNFAHTKKYQTQEGMREIIHRERLIELALEGQRFWDIRRWKAVPDYYQTPIEGWNITESNPDLFYNVVPIFEQKFSVKDYFWPIREAYIENNRNLVQNIGW</sequence>
<dbReference type="SUPFAM" id="SSF48452">
    <property type="entry name" value="TPR-like"/>
    <property type="match status" value="1"/>
</dbReference>
<dbReference type="InterPro" id="IPR012944">
    <property type="entry name" value="SusD_RagB_dom"/>
</dbReference>
<accession>A0A1G4G7K7</accession>
<dbReference type="KEGG" id="pmuc:ING2E5A_1670"/>
<dbReference type="RefSeq" id="WP_071136951.1">
    <property type="nucleotide sequence ID" value="NZ_LT608328.1"/>
</dbReference>
<dbReference type="Pfam" id="PF14322">
    <property type="entry name" value="SusD-like_3"/>
    <property type="match status" value="1"/>
</dbReference>
<dbReference type="AlphaFoldDB" id="A0A1G4G7K7"/>
<feature type="domain" description="RagB/SusD" evidence="6">
    <location>
        <begin position="324"/>
        <end position="647"/>
    </location>
</feature>
<evidence type="ECO:0000259" key="7">
    <source>
        <dbReference type="Pfam" id="PF14322"/>
    </source>
</evidence>
<dbReference type="Gene3D" id="1.25.40.390">
    <property type="match status" value="1"/>
</dbReference>
<dbReference type="Pfam" id="PF07980">
    <property type="entry name" value="SusD_RagB"/>
    <property type="match status" value="1"/>
</dbReference>
<dbReference type="Proteomes" id="UP000178485">
    <property type="component" value="Chromosome i"/>
</dbReference>
<comment type="subcellular location">
    <subcellularLocation>
        <location evidence="1">Cell outer membrane</location>
    </subcellularLocation>
</comment>
<feature type="domain" description="SusD-like N-terminal" evidence="7">
    <location>
        <begin position="111"/>
        <end position="234"/>
    </location>
</feature>
<organism evidence="8 9">
    <name type="scientific">Petrimonas mucosa</name>
    <dbReference type="NCBI Taxonomy" id="1642646"/>
    <lineage>
        <taxon>Bacteria</taxon>
        <taxon>Pseudomonadati</taxon>
        <taxon>Bacteroidota</taxon>
        <taxon>Bacteroidia</taxon>
        <taxon>Bacteroidales</taxon>
        <taxon>Dysgonomonadaceae</taxon>
        <taxon>Petrimonas</taxon>
    </lineage>
</organism>
<comment type="similarity">
    <text evidence="2">Belongs to the SusD family.</text>
</comment>
<protein>
    <submittedName>
        <fullName evidence="8">Putative outer membrane protein</fullName>
    </submittedName>
</protein>
<dbReference type="InterPro" id="IPR033985">
    <property type="entry name" value="SusD-like_N"/>
</dbReference>
<proteinExistence type="inferred from homology"/>
<dbReference type="PROSITE" id="PS51257">
    <property type="entry name" value="PROKAR_LIPOPROTEIN"/>
    <property type="match status" value="1"/>
</dbReference>
<reference evidence="8 9" key="1">
    <citation type="submission" date="2016-08" db="EMBL/GenBank/DDBJ databases">
        <authorList>
            <person name="Seilhamer J.J."/>
        </authorList>
    </citation>
    <scope>NUCLEOTIDE SEQUENCE [LARGE SCALE GENOMIC DNA]</scope>
    <source>
        <strain evidence="8">ING2-E5A</strain>
    </source>
</reference>
<evidence type="ECO:0000256" key="3">
    <source>
        <dbReference type="ARBA" id="ARBA00022729"/>
    </source>
</evidence>
<evidence type="ECO:0000256" key="5">
    <source>
        <dbReference type="ARBA" id="ARBA00023237"/>
    </source>
</evidence>
<evidence type="ECO:0000256" key="4">
    <source>
        <dbReference type="ARBA" id="ARBA00023136"/>
    </source>
</evidence>
<keyword evidence="9" id="KW-1185">Reference proteome</keyword>
<name>A0A1G4G7K7_9BACT</name>
<evidence type="ECO:0000256" key="1">
    <source>
        <dbReference type="ARBA" id="ARBA00004442"/>
    </source>
</evidence>
<evidence type="ECO:0000259" key="6">
    <source>
        <dbReference type="Pfam" id="PF07980"/>
    </source>
</evidence>
<evidence type="ECO:0000313" key="8">
    <source>
        <dbReference type="EMBL" id="SCM58121.1"/>
    </source>
</evidence>
<evidence type="ECO:0000256" key="2">
    <source>
        <dbReference type="ARBA" id="ARBA00006275"/>
    </source>
</evidence>